<comment type="catalytic activity">
    <reaction evidence="1">
        <text>S-ubiquitinyl-[E2 ubiquitin-conjugating enzyme]-L-cysteine + [acceptor protein]-L-lysine = [E2 ubiquitin-conjugating enzyme]-L-cysteine + N(6)-ubiquitinyl-[acceptor protein]-L-lysine.</text>
        <dbReference type="EC" id="2.3.2.26"/>
    </reaction>
</comment>
<dbReference type="InterPro" id="IPR000626">
    <property type="entry name" value="Ubiquitin-like_dom"/>
</dbReference>
<keyword evidence="4" id="KW-0808">Transferase</keyword>
<proteinExistence type="predicted"/>
<dbReference type="InterPro" id="IPR029071">
    <property type="entry name" value="Ubiquitin-like_domsf"/>
</dbReference>
<evidence type="ECO:0000313" key="9">
    <source>
        <dbReference type="EMBL" id="TVU05242.1"/>
    </source>
</evidence>
<dbReference type="SUPFAM" id="SSF54236">
    <property type="entry name" value="Ubiquitin-like"/>
    <property type="match status" value="1"/>
</dbReference>
<feature type="non-terminal residue" evidence="9">
    <location>
        <position position="1"/>
    </location>
</feature>
<protein>
    <recommendedName>
        <fullName evidence="3">HECT-type E3 ubiquitin transferase</fullName>
        <ecNumber evidence="3">2.3.2.26</ecNumber>
    </recommendedName>
</protein>
<dbReference type="PANTHER" id="PTHR11254:SF424">
    <property type="entry name" value="E3 UBIQUITIN-PROTEIN LIGASE UPL5"/>
    <property type="match status" value="1"/>
</dbReference>
<dbReference type="PROSITE" id="PS50053">
    <property type="entry name" value="UBIQUITIN_2"/>
    <property type="match status" value="1"/>
</dbReference>
<evidence type="ECO:0000256" key="1">
    <source>
        <dbReference type="ARBA" id="ARBA00000885"/>
    </source>
</evidence>
<evidence type="ECO:0000256" key="2">
    <source>
        <dbReference type="ARBA" id="ARBA00004906"/>
    </source>
</evidence>
<feature type="domain" description="HECT" evidence="8">
    <location>
        <begin position="476"/>
        <end position="721"/>
    </location>
</feature>
<comment type="caution">
    <text evidence="6">Lacks conserved residue(s) required for the propagation of feature annotation.</text>
</comment>
<dbReference type="Pfam" id="PF00632">
    <property type="entry name" value="HECT"/>
    <property type="match status" value="2"/>
</dbReference>
<dbReference type="Proteomes" id="UP000324897">
    <property type="component" value="Unassembled WGS sequence"/>
</dbReference>
<dbReference type="OrthoDB" id="587448at2759"/>
<dbReference type="EMBL" id="RWGY01000051">
    <property type="protein sequence ID" value="TVU05242.1"/>
    <property type="molecule type" value="Genomic_DNA"/>
</dbReference>
<feature type="domain" description="HECT" evidence="8">
    <location>
        <begin position="1029"/>
        <end position="1369"/>
    </location>
</feature>
<evidence type="ECO:0000313" key="10">
    <source>
        <dbReference type="Proteomes" id="UP000324897"/>
    </source>
</evidence>
<dbReference type="SMART" id="SM00119">
    <property type="entry name" value="HECTc"/>
    <property type="match status" value="2"/>
</dbReference>
<evidence type="ECO:0000259" key="8">
    <source>
        <dbReference type="PROSITE" id="PS50237"/>
    </source>
</evidence>
<dbReference type="GO" id="GO:0005737">
    <property type="term" value="C:cytoplasm"/>
    <property type="evidence" value="ECO:0007669"/>
    <property type="project" value="TreeGrafter"/>
</dbReference>
<feature type="domain" description="Ubiquitin-like" evidence="7">
    <location>
        <begin position="20"/>
        <end position="94"/>
    </location>
</feature>
<gene>
    <name evidence="9" type="ORF">EJB05_48400</name>
</gene>
<dbReference type="GO" id="GO:0000209">
    <property type="term" value="P:protein polyubiquitination"/>
    <property type="evidence" value="ECO:0007669"/>
    <property type="project" value="TreeGrafter"/>
</dbReference>
<organism evidence="9 10">
    <name type="scientific">Eragrostis curvula</name>
    <name type="common">weeping love grass</name>
    <dbReference type="NCBI Taxonomy" id="38414"/>
    <lineage>
        <taxon>Eukaryota</taxon>
        <taxon>Viridiplantae</taxon>
        <taxon>Streptophyta</taxon>
        <taxon>Embryophyta</taxon>
        <taxon>Tracheophyta</taxon>
        <taxon>Spermatophyta</taxon>
        <taxon>Magnoliopsida</taxon>
        <taxon>Liliopsida</taxon>
        <taxon>Poales</taxon>
        <taxon>Poaceae</taxon>
        <taxon>PACMAD clade</taxon>
        <taxon>Chloridoideae</taxon>
        <taxon>Eragrostideae</taxon>
        <taxon>Eragrostidinae</taxon>
        <taxon>Eragrostis</taxon>
    </lineage>
</organism>
<evidence type="ECO:0000259" key="7">
    <source>
        <dbReference type="PROSITE" id="PS50053"/>
    </source>
</evidence>
<feature type="active site" description="Glycyl thioester intermediate" evidence="6">
    <location>
        <position position="1335"/>
    </location>
</feature>
<evidence type="ECO:0000256" key="4">
    <source>
        <dbReference type="ARBA" id="ARBA00022679"/>
    </source>
</evidence>
<dbReference type="GO" id="GO:0006511">
    <property type="term" value="P:ubiquitin-dependent protein catabolic process"/>
    <property type="evidence" value="ECO:0007669"/>
    <property type="project" value="TreeGrafter"/>
</dbReference>
<evidence type="ECO:0000256" key="5">
    <source>
        <dbReference type="ARBA" id="ARBA00022786"/>
    </source>
</evidence>
<dbReference type="Gramene" id="TVU05242">
    <property type="protein sequence ID" value="TVU05242"/>
    <property type="gene ID" value="EJB05_48400"/>
</dbReference>
<dbReference type="PANTHER" id="PTHR11254">
    <property type="entry name" value="HECT DOMAIN UBIQUITIN-PROTEIN LIGASE"/>
    <property type="match status" value="1"/>
</dbReference>
<dbReference type="SUPFAM" id="SSF56204">
    <property type="entry name" value="Hect, E3 ligase catalytic domain"/>
    <property type="match status" value="2"/>
</dbReference>
<dbReference type="Gene3D" id="3.30.2410.10">
    <property type="entry name" value="Hect, E3 ligase catalytic domain"/>
    <property type="match status" value="1"/>
</dbReference>
<reference evidence="9 10" key="1">
    <citation type="journal article" date="2019" name="Sci. Rep.">
        <title>A high-quality genome of Eragrostis curvula grass provides insights into Poaceae evolution and supports new strategies to enhance forage quality.</title>
        <authorList>
            <person name="Carballo J."/>
            <person name="Santos B.A.C.M."/>
            <person name="Zappacosta D."/>
            <person name="Garbus I."/>
            <person name="Selva J.P."/>
            <person name="Gallo C.A."/>
            <person name="Diaz A."/>
            <person name="Albertini E."/>
            <person name="Caccamo M."/>
            <person name="Echenique V."/>
        </authorList>
    </citation>
    <scope>NUCLEOTIDE SEQUENCE [LARGE SCALE GENOMIC DNA]</scope>
    <source>
        <strain evidence="10">cv. Victoria</strain>
        <tissue evidence="9">Leaf</tissue>
    </source>
</reference>
<name>A0A5J9T1R6_9POAL</name>
<evidence type="ECO:0000256" key="6">
    <source>
        <dbReference type="PROSITE-ProRule" id="PRU00104"/>
    </source>
</evidence>
<dbReference type="InterPro" id="IPR000569">
    <property type="entry name" value="HECT_dom"/>
</dbReference>
<keyword evidence="5 6" id="KW-0833">Ubl conjugation pathway</keyword>
<comment type="caution">
    <text evidence="9">The sequence shown here is derived from an EMBL/GenBank/DDBJ whole genome shotgun (WGS) entry which is preliminary data.</text>
</comment>
<dbReference type="PROSITE" id="PS50237">
    <property type="entry name" value="HECT"/>
    <property type="match status" value="2"/>
</dbReference>
<keyword evidence="10" id="KW-1185">Reference proteome</keyword>
<sequence length="1369" mass="151783">MAPPTTASEPDSSAAAPGAVQLLLRNIDSRTTVVRAQREDTVGSVLGRLGVGVARRGDLQVLYAGRDLPRESTIGELGLPPGATLHVTARLVSTPHLDSRNLAKEVAHVARLAATGHQAAAASLDQLVNIFFRNAIRHAHGRKPISPLGPVADILSVFLRSDAAGVLGHLYLSGHAAWRFGAERTMRRFLPPPTALPEHGIVRVCMAPLLLEFSCAIAAGARQGDPLYADLRCALAATLVVPEWKPVCWLGIPQELVAAQLTRFVGETASAVTAHIGGAYGRGPAEANKYLAEFKAFSTALRRQLPEPDAHGPCRPWRTALYETLVSLLRSADECMAMLDTRKTWAQHVAAASLSARRRWTAAVPSIWAVLVELDAWSETDHAWPELRGALRATLTAHDEATRAIVMGLPGTEWTQSAGWVARHRDLLGFEARRHLAMTVLPKLAAATTNTSTPHAMLVDRSRLLSDSFRYIAHAAPEKLRAGLFVEFKHEYATGPGVRKEWFCMVFQALFNPRQVLFSACPSDRRRFFVNPTSVVDPLHLPYYQFAGRMIALALMHNIPVGVLFDRTLFLLLAARPVTLDDIADADPSLHASCRKILEMDPSLVDSNVLGLTFVREIELLGSRRVTELISGGKDTAVNSENRSNYIHLLIQDRFVNSTRDQLAYLSFGFNSMFGRWELSKYFFEALDVEDFNQMLGGSKDTIDVKEWRAHTDYSAYKETSCQVICNAAGVLGQLYLSEHAECRVGAERAIRSFLPPLFTLPEHGIAKVWTAPVLLEFCCAIAAGARQADPLYADLRRALAAILVVPEWEPACWLDMPLELVAAQLTRFVADTANAVTAHIGGAYGSSAEANKHLAEFKAFSTALRRQLPEPPDAHGPWRTALYETLVSLLRSAEEFMAMFDMSLASSSSSARLRWTTSVPLVWTVLLELDAWSEIEYAWPELRGALRATVAAHDAATGALVMGVDGTEWTQSAGSWIARHRDLLGFEARRHLAMTMLPKLAAAVGGHKMLVDRSRLLSDSFGSIAHATPEKLRAGLSVEFKHEYATGPGVRREWFCMVLQALFNQRQVLFSACPSDRRRFFVNPTSVVDPLHLPYYQFAGRMIALALMHNIPVGVLFDRTLFLLLATRPVTLDDIADADPSLHANCKKILEMDPSLVDSNLLGLTFVRETELLGSRTVTELISGGKDTIVNSENRSNYIHLLIQDRFVNCTRDQLAYFSLGFNSMFGRRELPKYFFEALDVEDFNQMLGGSKDTIDVKEWRAHTDYNGYRETSRRVKWFWKVVKAMTVEQQRLLLFFWTSVKYLPFDGFSGLGSRLSIFRSPNSCDHLPTSGTCFYKLNLPAYTSFDMMQSRLQMIVQEHVSSGFGKS</sequence>
<dbReference type="CDD" id="cd00078">
    <property type="entry name" value="HECTc"/>
    <property type="match status" value="1"/>
</dbReference>
<dbReference type="Gene3D" id="3.30.2160.10">
    <property type="entry name" value="Hect, E3 ligase catalytic domain"/>
    <property type="match status" value="2"/>
</dbReference>
<dbReference type="InterPro" id="IPR035983">
    <property type="entry name" value="Hect_E3_ubiquitin_ligase"/>
</dbReference>
<dbReference type="GO" id="GO:0061630">
    <property type="term" value="F:ubiquitin protein ligase activity"/>
    <property type="evidence" value="ECO:0007669"/>
    <property type="project" value="UniProtKB-EC"/>
</dbReference>
<dbReference type="Gene3D" id="3.90.1750.10">
    <property type="entry name" value="Hect, E3 ligase catalytic domains"/>
    <property type="match status" value="2"/>
</dbReference>
<dbReference type="InterPro" id="IPR050409">
    <property type="entry name" value="E3_ubiq-protein_ligase"/>
</dbReference>
<comment type="pathway">
    <text evidence="2">Protein modification; protein ubiquitination.</text>
</comment>
<accession>A0A5J9T1R6</accession>
<dbReference type="EC" id="2.3.2.26" evidence="3"/>
<evidence type="ECO:0000256" key="3">
    <source>
        <dbReference type="ARBA" id="ARBA00012485"/>
    </source>
</evidence>